<comment type="caution">
    <text evidence="7">Lacks conserved residue(s) required for the propagation of feature annotation.</text>
</comment>
<dbReference type="PRINTS" id="PR00258">
    <property type="entry name" value="SPERACTRCPTR"/>
</dbReference>
<evidence type="ECO:0000256" key="2">
    <source>
        <dbReference type="ARBA" id="ARBA00022525"/>
    </source>
</evidence>
<feature type="disulfide bond" evidence="7">
    <location>
        <begin position="62"/>
        <end position="72"/>
    </location>
</feature>
<dbReference type="PANTHER" id="PTHR48071:SF15">
    <property type="entry name" value="SRCR DOMAIN-CONTAINING PROTEIN"/>
    <property type="match status" value="1"/>
</dbReference>
<feature type="domain" description="SRCR" evidence="8">
    <location>
        <begin position="126"/>
        <end position="170"/>
    </location>
</feature>
<keyword evidence="6" id="KW-0325">Glycoprotein</keyword>
<evidence type="ECO:0000256" key="4">
    <source>
        <dbReference type="ARBA" id="ARBA00022737"/>
    </source>
</evidence>
<keyword evidence="10" id="KW-1185">Reference proteome</keyword>
<sequence>RCAGRVEVKHQDRWGTVCDDSWDMSNTAVVCRQLGCGVALKAHQYAHFGPGSGPIWLNIVHCNGKESALSNCTYRRREVSSCYHSEDAGVTCSGTLSLWPLLQLLWEQEHKCGLSHPPFSPEYTGFRLVNGSTACEGRVEVEVLGMWGTLCASRWDLSDAHVLCQHLGCG</sequence>
<dbReference type="AlphaFoldDB" id="A0A7K7LHI5"/>
<comment type="subcellular location">
    <subcellularLocation>
        <location evidence="1">Secreted</location>
    </subcellularLocation>
</comment>
<dbReference type="Pfam" id="PF00530">
    <property type="entry name" value="SRCR"/>
    <property type="match status" value="2"/>
</dbReference>
<feature type="disulfide bond" evidence="7">
    <location>
        <begin position="31"/>
        <end position="92"/>
    </location>
</feature>
<comment type="caution">
    <text evidence="9">The sequence shown here is derived from an EMBL/GenBank/DDBJ whole genome shotgun (WGS) entry which is preliminary data.</text>
</comment>
<protein>
    <submittedName>
        <fullName evidence="9">DMBT1 protein</fullName>
    </submittedName>
</protein>
<dbReference type="Gene3D" id="3.10.250.10">
    <property type="entry name" value="SRCR-like domain"/>
    <property type="match status" value="2"/>
</dbReference>
<dbReference type="EMBL" id="VZSO01007593">
    <property type="protein sequence ID" value="NWZ30126.1"/>
    <property type="molecule type" value="Genomic_DNA"/>
</dbReference>
<feature type="non-terminal residue" evidence="9">
    <location>
        <position position="1"/>
    </location>
</feature>
<dbReference type="GO" id="GO:0016020">
    <property type="term" value="C:membrane"/>
    <property type="evidence" value="ECO:0007669"/>
    <property type="project" value="InterPro"/>
</dbReference>
<evidence type="ECO:0000313" key="10">
    <source>
        <dbReference type="Proteomes" id="UP000525565"/>
    </source>
</evidence>
<evidence type="ECO:0000256" key="7">
    <source>
        <dbReference type="PROSITE-ProRule" id="PRU00196"/>
    </source>
</evidence>
<dbReference type="InterPro" id="IPR036772">
    <property type="entry name" value="SRCR-like_dom_sf"/>
</dbReference>
<gene>
    <name evidence="9" type="primary">Dmbt1_10</name>
    <name evidence="9" type="ORF">ASASCU_R07887</name>
</gene>
<evidence type="ECO:0000256" key="1">
    <source>
        <dbReference type="ARBA" id="ARBA00004613"/>
    </source>
</evidence>
<proteinExistence type="predicted"/>
<dbReference type="InterPro" id="IPR001190">
    <property type="entry name" value="SRCR"/>
</dbReference>
<evidence type="ECO:0000256" key="6">
    <source>
        <dbReference type="ARBA" id="ARBA00023180"/>
    </source>
</evidence>
<accession>A0A7K7LHI5</accession>
<dbReference type="PANTHER" id="PTHR48071">
    <property type="entry name" value="SRCR DOMAIN-CONTAINING PROTEIN"/>
    <property type="match status" value="1"/>
</dbReference>
<dbReference type="Proteomes" id="UP000525565">
    <property type="component" value="Unassembled WGS sequence"/>
</dbReference>
<keyword evidence="5 7" id="KW-1015">Disulfide bond</keyword>
<feature type="domain" description="SRCR" evidence="8">
    <location>
        <begin position="1"/>
        <end position="93"/>
    </location>
</feature>
<keyword evidence="2" id="KW-0964">Secreted</keyword>
<feature type="disulfide bond" evidence="7">
    <location>
        <begin position="18"/>
        <end position="82"/>
    </location>
</feature>
<evidence type="ECO:0000256" key="3">
    <source>
        <dbReference type="ARBA" id="ARBA00022729"/>
    </source>
</evidence>
<dbReference type="FunFam" id="3.10.250.10:FF:000009">
    <property type="entry name" value="WC1"/>
    <property type="match status" value="1"/>
</dbReference>
<evidence type="ECO:0000256" key="5">
    <source>
        <dbReference type="ARBA" id="ARBA00023157"/>
    </source>
</evidence>
<keyword evidence="4" id="KW-0677">Repeat</keyword>
<dbReference type="PROSITE" id="PS00420">
    <property type="entry name" value="SRCR_1"/>
    <property type="match status" value="1"/>
</dbReference>
<feature type="non-terminal residue" evidence="9">
    <location>
        <position position="170"/>
    </location>
</feature>
<evidence type="ECO:0000313" key="9">
    <source>
        <dbReference type="EMBL" id="NWZ30126.1"/>
    </source>
</evidence>
<name>A0A7K7LHI5_9AVES</name>
<keyword evidence="3" id="KW-0732">Signal</keyword>
<reference evidence="9 10" key="1">
    <citation type="submission" date="2019-09" db="EMBL/GenBank/DDBJ databases">
        <title>Bird 10,000 Genomes (B10K) Project - Family phase.</title>
        <authorList>
            <person name="Zhang G."/>
        </authorList>
    </citation>
    <scope>NUCLEOTIDE SEQUENCE [LARGE SCALE GENOMIC DNA]</scope>
    <source>
        <strain evidence="9">OUT-0051</strain>
        <tissue evidence="9">Kidney</tissue>
    </source>
</reference>
<dbReference type="SUPFAM" id="SSF56487">
    <property type="entry name" value="SRCR-like"/>
    <property type="match status" value="2"/>
</dbReference>
<evidence type="ECO:0000259" key="8">
    <source>
        <dbReference type="PROSITE" id="PS50287"/>
    </source>
</evidence>
<organism evidence="9 10">
    <name type="scientific">Asarcornis scutulata</name>
    <dbReference type="NCBI Taxonomy" id="75869"/>
    <lineage>
        <taxon>Eukaryota</taxon>
        <taxon>Metazoa</taxon>
        <taxon>Chordata</taxon>
        <taxon>Craniata</taxon>
        <taxon>Vertebrata</taxon>
        <taxon>Euteleostomi</taxon>
        <taxon>Archelosauria</taxon>
        <taxon>Archosauria</taxon>
        <taxon>Dinosauria</taxon>
        <taxon>Saurischia</taxon>
        <taxon>Theropoda</taxon>
        <taxon>Coelurosauria</taxon>
        <taxon>Aves</taxon>
        <taxon>Neognathae</taxon>
        <taxon>Galloanserae</taxon>
        <taxon>Anseriformes</taxon>
        <taxon>Anatidae</taxon>
        <taxon>Anatinae</taxon>
        <taxon>Asarcornis</taxon>
    </lineage>
</organism>
<dbReference type="SMART" id="SM00202">
    <property type="entry name" value="SR"/>
    <property type="match status" value="1"/>
</dbReference>
<dbReference type="PROSITE" id="PS50287">
    <property type="entry name" value="SRCR_2"/>
    <property type="match status" value="2"/>
</dbReference>